<dbReference type="KEGG" id="qsa:O6P43_019825"/>
<sequence length="101" mass="10815">MSAAKGSLKLLSLKAKGEICSSPCVINMLGSWRQKCLVLTLLAFIVLSESSRLPKSYWEQMLPKKLPSPSSSPSRGTNSVTTSSSTALKTDRNLPSSDGKV</sequence>
<name>A0AAD7PKP4_QUISA</name>
<keyword evidence="2" id="KW-0675">Receptor</keyword>
<protein>
    <submittedName>
        <fullName evidence="2">Glutamate-gated kainate-type ion channel receptor subunit GluR5</fullName>
    </submittedName>
</protein>
<proteinExistence type="predicted"/>
<dbReference type="AlphaFoldDB" id="A0AAD7PKP4"/>
<reference evidence="2" key="1">
    <citation type="journal article" date="2023" name="Science">
        <title>Elucidation of the pathway for biosynthesis of saponin adjuvants from the soapbark tree.</title>
        <authorList>
            <person name="Reed J."/>
            <person name="Orme A."/>
            <person name="El-Demerdash A."/>
            <person name="Owen C."/>
            <person name="Martin L.B.B."/>
            <person name="Misra R.C."/>
            <person name="Kikuchi S."/>
            <person name="Rejzek M."/>
            <person name="Martin A.C."/>
            <person name="Harkess A."/>
            <person name="Leebens-Mack J."/>
            <person name="Louveau T."/>
            <person name="Stephenson M.J."/>
            <person name="Osbourn A."/>
        </authorList>
    </citation>
    <scope>NUCLEOTIDE SEQUENCE</scope>
    <source>
        <strain evidence="2">S10</strain>
    </source>
</reference>
<dbReference type="EMBL" id="JARAOO010000008">
    <property type="protein sequence ID" value="KAJ7959216.1"/>
    <property type="molecule type" value="Genomic_DNA"/>
</dbReference>
<keyword evidence="3" id="KW-1185">Reference proteome</keyword>
<evidence type="ECO:0000256" key="1">
    <source>
        <dbReference type="SAM" id="MobiDB-lite"/>
    </source>
</evidence>
<feature type="region of interest" description="Disordered" evidence="1">
    <location>
        <begin position="64"/>
        <end position="101"/>
    </location>
</feature>
<evidence type="ECO:0000313" key="2">
    <source>
        <dbReference type="EMBL" id="KAJ7959216.1"/>
    </source>
</evidence>
<organism evidence="2 3">
    <name type="scientific">Quillaja saponaria</name>
    <name type="common">Soap bark tree</name>
    <dbReference type="NCBI Taxonomy" id="32244"/>
    <lineage>
        <taxon>Eukaryota</taxon>
        <taxon>Viridiplantae</taxon>
        <taxon>Streptophyta</taxon>
        <taxon>Embryophyta</taxon>
        <taxon>Tracheophyta</taxon>
        <taxon>Spermatophyta</taxon>
        <taxon>Magnoliopsida</taxon>
        <taxon>eudicotyledons</taxon>
        <taxon>Gunneridae</taxon>
        <taxon>Pentapetalae</taxon>
        <taxon>rosids</taxon>
        <taxon>fabids</taxon>
        <taxon>Fabales</taxon>
        <taxon>Quillajaceae</taxon>
        <taxon>Quillaja</taxon>
    </lineage>
</organism>
<accession>A0AAD7PKP4</accession>
<gene>
    <name evidence="2" type="ORF">O6P43_019825</name>
</gene>
<feature type="compositionally biased region" description="Polar residues" evidence="1">
    <location>
        <begin position="75"/>
        <end position="101"/>
    </location>
</feature>
<feature type="compositionally biased region" description="Low complexity" evidence="1">
    <location>
        <begin position="64"/>
        <end position="74"/>
    </location>
</feature>
<dbReference type="Proteomes" id="UP001163823">
    <property type="component" value="Chromosome 8"/>
</dbReference>
<comment type="caution">
    <text evidence="2">The sequence shown here is derived from an EMBL/GenBank/DDBJ whole genome shotgun (WGS) entry which is preliminary data.</text>
</comment>
<evidence type="ECO:0000313" key="3">
    <source>
        <dbReference type="Proteomes" id="UP001163823"/>
    </source>
</evidence>